<dbReference type="AlphaFoldDB" id="A0AAE3M504"/>
<comment type="caution">
    <text evidence="1">The sequence shown here is derived from an EMBL/GenBank/DDBJ whole genome shotgun (WGS) entry which is preliminary data.</text>
</comment>
<evidence type="ECO:0000313" key="2">
    <source>
        <dbReference type="Proteomes" id="UP001209229"/>
    </source>
</evidence>
<dbReference type="Proteomes" id="UP001209229">
    <property type="component" value="Unassembled WGS sequence"/>
</dbReference>
<keyword evidence="2" id="KW-1185">Reference proteome</keyword>
<accession>A0AAE3M504</accession>
<name>A0AAE3M504_9BACT</name>
<proteinExistence type="predicted"/>
<gene>
    <name evidence="1" type="ORF">OM075_10680</name>
</gene>
<protein>
    <submittedName>
        <fullName evidence="1">Uncharacterized protein</fullName>
    </submittedName>
</protein>
<evidence type="ECO:0000313" key="1">
    <source>
        <dbReference type="EMBL" id="MCW3786935.1"/>
    </source>
</evidence>
<dbReference type="EMBL" id="JAPDPJ010000021">
    <property type="protein sequence ID" value="MCW3786935.1"/>
    <property type="molecule type" value="Genomic_DNA"/>
</dbReference>
<dbReference type="RefSeq" id="WP_301190500.1">
    <property type="nucleotide sequence ID" value="NZ_JAPDPJ010000021.1"/>
</dbReference>
<sequence length="156" mass="18241">MTRENKDFINRLNLKFGEIDKRAENFINKFSKIVKPMVLAEFPNIDSEESLMLSINDYAIELFSFTHSSIDKDNEYSDFKKNEELKALTSLVNRLSNDFDETEFSTTLHNKAKSLIIDEFAEIYDLSSYGFLILERYAKLKNMAFIAVIKRLIDNQ</sequence>
<organism evidence="1 2">
    <name type="scientific">Plebeiibacterium sediminum</name>
    <dbReference type="NCBI Taxonomy" id="2992112"/>
    <lineage>
        <taxon>Bacteria</taxon>
        <taxon>Pseudomonadati</taxon>
        <taxon>Bacteroidota</taxon>
        <taxon>Bacteroidia</taxon>
        <taxon>Marinilabiliales</taxon>
        <taxon>Marinilabiliaceae</taxon>
        <taxon>Plebeiibacterium</taxon>
    </lineage>
</organism>
<reference evidence="1" key="1">
    <citation type="submission" date="2022-10" db="EMBL/GenBank/DDBJ databases">
        <authorList>
            <person name="Yu W.X."/>
        </authorList>
    </citation>
    <scope>NUCLEOTIDE SEQUENCE</scope>
    <source>
        <strain evidence="1">AAT</strain>
    </source>
</reference>